<organism evidence="2 3">
    <name type="scientific">Sphingobacterium zeae</name>
    <dbReference type="NCBI Taxonomy" id="1776859"/>
    <lineage>
        <taxon>Bacteria</taxon>
        <taxon>Pseudomonadati</taxon>
        <taxon>Bacteroidota</taxon>
        <taxon>Sphingobacteriia</taxon>
        <taxon>Sphingobacteriales</taxon>
        <taxon>Sphingobacteriaceae</taxon>
        <taxon>Sphingobacterium</taxon>
    </lineage>
</organism>
<sequence length="34" mass="4021">MSLKQCQSIDNFNYLHFEVNVGITFSVIRIFLSR</sequence>
<reference evidence="2 3" key="1">
    <citation type="submission" date="2023-07" db="EMBL/GenBank/DDBJ databases">
        <title>Functional and genomic diversity of the sorghum phyllosphere microbiome.</title>
        <authorList>
            <person name="Shade A."/>
        </authorList>
    </citation>
    <scope>NUCLEOTIDE SEQUENCE [LARGE SCALE GENOMIC DNA]</scope>
    <source>
        <strain evidence="2 3">SORGH_AS_0892</strain>
    </source>
</reference>
<feature type="transmembrane region" description="Helical" evidence="1">
    <location>
        <begin position="12"/>
        <end position="32"/>
    </location>
</feature>
<comment type="caution">
    <text evidence="2">The sequence shown here is derived from an EMBL/GenBank/DDBJ whole genome shotgun (WGS) entry which is preliminary data.</text>
</comment>
<dbReference type="EMBL" id="JAUTBA010000001">
    <property type="protein sequence ID" value="MDQ1151275.1"/>
    <property type="molecule type" value="Genomic_DNA"/>
</dbReference>
<dbReference type="Proteomes" id="UP001244640">
    <property type="component" value="Unassembled WGS sequence"/>
</dbReference>
<protein>
    <submittedName>
        <fullName evidence="2">Pyruvate/oxaloacetate carboxyltransferase</fullName>
    </submittedName>
</protein>
<accession>A0ABU0U8I0</accession>
<keyword evidence="1" id="KW-0472">Membrane</keyword>
<keyword evidence="1" id="KW-1133">Transmembrane helix</keyword>
<keyword evidence="3" id="KW-1185">Reference proteome</keyword>
<gene>
    <name evidence="2" type="ORF">QE382_003259</name>
</gene>
<name>A0ABU0U8I0_9SPHI</name>
<evidence type="ECO:0000313" key="2">
    <source>
        <dbReference type="EMBL" id="MDQ1151275.1"/>
    </source>
</evidence>
<keyword evidence="2" id="KW-0670">Pyruvate</keyword>
<evidence type="ECO:0000256" key="1">
    <source>
        <dbReference type="SAM" id="Phobius"/>
    </source>
</evidence>
<evidence type="ECO:0000313" key="3">
    <source>
        <dbReference type="Proteomes" id="UP001244640"/>
    </source>
</evidence>
<keyword evidence="1" id="KW-0812">Transmembrane</keyword>
<proteinExistence type="predicted"/>